<evidence type="ECO:0000313" key="4">
    <source>
        <dbReference type="Proteomes" id="UP001431313"/>
    </source>
</evidence>
<feature type="signal peptide" evidence="2">
    <location>
        <begin position="1"/>
        <end position="29"/>
    </location>
</feature>
<dbReference type="Proteomes" id="UP001431313">
    <property type="component" value="Unassembled WGS sequence"/>
</dbReference>
<feature type="compositionally biased region" description="Basic and acidic residues" evidence="1">
    <location>
        <begin position="170"/>
        <end position="187"/>
    </location>
</feature>
<proteinExistence type="predicted"/>
<feature type="region of interest" description="Disordered" evidence="1">
    <location>
        <begin position="166"/>
        <end position="187"/>
    </location>
</feature>
<evidence type="ECO:0008006" key="5">
    <source>
        <dbReference type="Google" id="ProtNLM"/>
    </source>
</evidence>
<feature type="chain" id="PRO_5045999665" description="Secreted protein" evidence="2">
    <location>
        <begin position="30"/>
        <end position="198"/>
    </location>
</feature>
<name>A0ABT2C9L5_9ACTN</name>
<gene>
    <name evidence="3" type="ORF">NX801_00090</name>
</gene>
<protein>
    <recommendedName>
        <fullName evidence="5">Secreted protein</fullName>
    </recommendedName>
</protein>
<evidence type="ECO:0000256" key="1">
    <source>
        <dbReference type="SAM" id="MobiDB-lite"/>
    </source>
</evidence>
<evidence type="ECO:0000313" key="3">
    <source>
        <dbReference type="EMBL" id="MCS0634087.1"/>
    </source>
</evidence>
<accession>A0ABT2C9L5</accession>
<keyword evidence="2" id="KW-0732">Signal</keyword>
<comment type="caution">
    <text evidence="3">The sequence shown here is derived from an EMBL/GenBank/DDBJ whole genome shotgun (WGS) entry which is preliminary data.</text>
</comment>
<keyword evidence="4" id="KW-1185">Reference proteome</keyword>
<dbReference type="RefSeq" id="WP_258784624.1">
    <property type="nucleotide sequence ID" value="NZ_JANUGQ010000001.1"/>
</dbReference>
<reference evidence="3" key="1">
    <citation type="submission" date="2022-08" db="EMBL/GenBank/DDBJ databases">
        <authorList>
            <person name="Somphong A."/>
            <person name="Phongsopitanun W."/>
        </authorList>
    </citation>
    <scope>NUCLEOTIDE SEQUENCE</scope>
    <source>
        <strain evidence="3">LP05-1</strain>
    </source>
</reference>
<dbReference type="EMBL" id="JANUGQ010000001">
    <property type="protein sequence ID" value="MCS0634087.1"/>
    <property type="molecule type" value="Genomic_DNA"/>
</dbReference>
<organism evidence="3 4">
    <name type="scientific">Streptomyces pyxinae</name>
    <dbReference type="NCBI Taxonomy" id="2970734"/>
    <lineage>
        <taxon>Bacteria</taxon>
        <taxon>Bacillati</taxon>
        <taxon>Actinomycetota</taxon>
        <taxon>Actinomycetes</taxon>
        <taxon>Kitasatosporales</taxon>
        <taxon>Streptomycetaceae</taxon>
        <taxon>Streptomyces</taxon>
    </lineage>
</organism>
<sequence>MRARGALLAGLVGTVAALGGTLATTTATATTRTATTAMTATTATTATDGTTTAGTAAVAPAGAPATATAGDDTPPPAVEDFAYPDAGRLLAEKGIALRQGDGHILLTDCAAPHQIQVWTLQNAEGRYCFRVTGKTGYLALEVKRVHAIRTDDRAVRAKLTVDGQSTTVDIPKDDYKPVGEGDQKDPRPAVLVELRVTA</sequence>
<evidence type="ECO:0000256" key="2">
    <source>
        <dbReference type="SAM" id="SignalP"/>
    </source>
</evidence>